<gene>
    <name evidence="2" type="ORF">H8B19_05270</name>
</gene>
<feature type="transmembrane region" description="Helical" evidence="1">
    <location>
        <begin position="216"/>
        <end position="233"/>
    </location>
</feature>
<accession>A0A8J6M3C6</accession>
<evidence type="ECO:0000313" key="2">
    <source>
        <dbReference type="EMBL" id="MBC3765276.1"/>
    </source>
</evidence>
<feature type="transmembrane region" description="Helical" evidence="1">
    <location>
        <begin position="48"/>
        <end position="67"/>
    </location>
</feature>
<reference evidence="2" key="2">
    <citation type="submission" date="2020-08" db="EMBL/GenBank/DDBJ databases">
        <authorList>
            <person name="Lai Q."/>
        </authorList>
    </citation>
    <scope>NUCLEOTIDE SEQUENCE</scope>
    <source>
        <strain evidence="2">S27-2</strain>
    </source>
</reference>
<comment type="caution">
    <text evidence="2">The sequence shown here is derived from an EMBL/GenBank/DDBJ whole genome shotgun (WGS) entry which is preliminary data.</text>
</comment>
<keyword evidence="1" id="KW-0472">Membrane</keyword>
<name>A0A8J6M3C6_9ALTE</name>
<proteinExistence type="predicted"/>
<dbReference type="RefSeq" id="WP_186505751.1">
    <property type="nucleotide sequence ID" value="NZ_JACNEP010000003.1"/>
</dbReference>
<dbReference type="AlphaFoldDB" id="A0A8J6M3C6"/>
<feature type="transmembrane region" description="Helical" evidence="1">
    <location>
        <begin position="150"/>
        <end position="171"/>
    </location>
</feature>
<evidence type="ECO:0000256" key="1">
    <source>
        <dbReference type="SAM" id="Phobius"/>
    </source>
</evidence>
<dbReference type="EMBL" id="JACNEP010000003">
    <property type="protein sequence ID" value="MBC3765276.1"/>
    <property type="molecule type" value="Genomic_DNA"/>
</dbReference>
<reference evidence="2" key="1">
    <citation type="journal article" date="2018" name="Int. J. Syst. Evol. Microbiol.">
        <title>Neptunicella marina gen. nov., sp. nov., isolated from surface seawater.</title>
        <authorList>
            <person name="Liu X."/>
            <person name="Lai Q."/>
            <person name="Du Y."/>
            <person name="Zhang X."/>
            <person name="Liu Z."/>
            <person name="Sun F."/>
            <person name="Shao Z."/>
        </authorList>
    </citation>
    <scope>NUCLEOTIDE SEQUENCE</scope>
    <source>
        <strain evidence="2">S27-2</strain>
    </source>
</reference>
<evidence type="ECO:0008006" key="4">
    <source>
        <dbReference type="Google" id="ProtNLM"/>
    </source>
</evidence>
<sequence>MYFTHQFLLYVHVAIGAIALIVFWLPLITRKGSANHKRIGKWYVASMYFVAGTGLVMSSLDMIAPIAIRYPDGYNGDKPIADIIERIRFTALFLWMLSLLVINNVRHSELVIKHKNNPSALRTPTYLLLVLSLLVTSLIVGFIGLQSGRILLQVFAGISLLSAIGALRYMFNKSKNSWLVEHIGAILGSGIGVYTAFFAFGGRALFAHLFSGQAQMIPWLLPSIIGVPCIIWLSNKYRPKTTTTIRTKTMVS</sequence>
<keyword evidence="3" id="KW-1185">Reference proteome</keyword>
<feature type="transmembrane region" description="Helical" evidence="1">
    <location>
        <begin position="87"/>
        <end position="105"/>
    </location>
</feature>
<protein>
    <recommendedName>
        <fullName evidence="4">DUF2306 domain-containing protein</fullName>
    </recommendedName>
</protein>
<feature type="transmembrane region" description="Helical" evidence="1">
    <location>
        <begin position="183"/>
        <end position="210"/>
    </location>
</feature>
<keyword evidence="1" id="KW-0812">Transmembrane</keyword>
<feature type="transmembrane region" description="Helical" evidence="1">
    <location>
        <begin position="6"/>
        <end position="27"/>
    </location>
</feature>
<dbReference type="Proteomes" id="UP000601768">
    <property type="component" value="Unassembled WGS sequence"/>
</dbReference>
<organism evidence="2 3">
    <name type="scientific">Neptunicella marina</name>
    <dbReference type="NCBI Taxonomy" id="2125989"/>
    <lineage>
        <taxon>Bacteria</taxon>
        <taxon>Pseudomonadati</taxon>
        <taxon>Pseudomonadota</taxon>
        <taxon>Gammaproteobacteria</taxon>
        <taxon>Alteromonadales</taxon>
        <taxon>Alteromonadaceae</taxon>
        <taxon>Neptunicella</taxon>
    </lineage>
</organism>
<feature type="transmembrane region" description="Helical" evidence="1">
    <location>
        <begin position="126"/>
        <end position="144"/>
    </location>
</feature>
<evidence type="ECO:0000313" key="3">
    <source>
        <dbReference type="Proteomes" id="UP000601768"/>
    </source>
</evidence>
<keyword evidence="1" id="KW-1133">Transmembrane helix</keyword>